<name>A0A9P8V4E0_9PEZI</name>
<gene>
    <name evidence="2" type="ORF">F5X68DRAFT_213053</name>
</gene>
<dbReference type="OrthoDB" id="5229017at2759"/>
<comment type="caution">
    <text evidence="2">The sequence shown here is derived from an EMBL/GenBank/DDBJ whole genome shotgun (WGS) entry which is preliminary data.</text>
</comment>
<dbReference type="AlphaFoldDB" id="A0A9P8V4E0"/>
<evidence type="ECO:0000313" key="3">
    <source>
        <dbReference type="Proteomes" id="UP000770015"/>
    </source>
</evidence>
<reference evidence="2" key="1">
    <citation type="journal article" date="2021" name="Nat. Commun.">
        <title>Genetic determinants of endophytism in the Arabidopsis root mycobiome.</title>
        <authorList>
            <person name="Mesny F."/>
            <person name="Miyauchi S."/>
            <person name="Thiergart T."/>
            <person name="Pickel B."/>
            <person name="Atanasova L."/>
            <person name="Karlsson M."/>
            <person name="Huettel B."/>
            <person name="Barry K.W."/>
            <person name="Haridas S."/>
            <person name="Chen C."/>
            <person name="Bauer D."/>
            <person name="Andreopoulos W."/>
            <person name="Pangilinan J."/>
            <person name="LaButti K."/>
            <person name="Riley R."/>
            <person name="Lipzen A."/>
            <person name="Clum A."/>
            <person name="Drula E."/>
            <person name="Henrissat B."/>
            <person name="Kohler A."/>
            <person name="Grigoriev I.V."/>
            <person name="Martin F.M."/>
            <person name="Hacquard S."/>
        </authorList>
    </citation>
    <scope>NUCLEOTIDE SEQUENCE</scope>
    <source>
        <strain evidence="2">MPI-SDFR-AT-0117</strain>
    </source>
</reference>
<dbReference type="EMBL" id="JAGSXJ010000021">
    <property type="protein sequence ID" value="KAH6678953.1"/>
    <property type="molecule type" value="Genomic_DNA"/>
</dbReference>
<accession>A0A9P8V4E0</accession>
<feature type="compositionally biased region" description="Polar residues" evidence="1">
    <location>
        <begin position="279"/>
        <end position="288"/>
    </location>
</feature>
<organism evidence="2 3">
    <name type="scientific">Plectosphaerella plurivora</name>
    <dbReference type="NCBI Taxonomy" id="936078"/>
    <lineage>
        <taxon>Eukaryota</taxon>
        <taxon>Fungi</taxon>
        <taxon>Dikarya</taxon>
        <taxon>Ascomycota</taxon>
        <taxon>Pezizomycotina</taxon>
        <taxon>Sordariomycetes</taxon>
        <taxon>Hypocreomycetidae</taxon>
        <taxon>Glomerellales</taxon>
        <taxon>Plectosphaerellaceae</taxon>
        <taxon>Plectosphaerella</taxon>
    </lineage>
</organism>
<evidence type="ECO:0000313" key="2">
    <source>
        <dbReference type="EMBL" id="KAH6678953.1"/>
    </source>
</evidence>
<keyword evidence="3" id="KW-1185">Reference proteome</keyword>
<sequence>MEHISSKDSTACGIQSENDDVFDIATENRCRSILVRYCAHVPRNFQYRDGVQVVFLILRDHIGDRDLGIAGGVLYELIEVDCAHSDDPGAGFQRWRRDHMNRHADFDLPHIPHLTTVTSSIKPSSILSRWRWDHPSRYPIRLSDAGVNRCAVSNPSCLKSRKAWTIEHTMYMSTRDSGTSIFRSISPTRFHRLHWNLERNDVGRLVAEKEFMPTISDEETGSRETRCISRMLSSLGVSPNTLSCLVNLFRNLCDSGESTGCGQPPLATMSREKRVRPSAPTTTASQDTAPGFLGGNHVIPHPMFARKHSLVSKGRPLPASMATHLMRTADSVSSDMTSTSTSSAHVFRGPFTPQLGFDGGHDFEWDTSLPPAPASAKARTGRLASRRKDLESGTTQQTSRRHNARSAHDWFGLDAGEPEPRYVSTAGPMNKRLPTHGYNWFGLD</sequence>
<feature type="region of interest" description="Disordered" evidence="1">
    <location>
        <begin position="263"/>
        <end position="291"/>
    </location>
</feature>
<proteinExistence type="predicted"/>
<feature type="region of interest" description="Disordered" evidence="1">
    <location>
        <begin position="364"/>
        <end position="413"/>
    </location>
</feature>
<protein>
    <submittedName>
        <fullName evidence="2">Uncharacterized protein</fullName>
    </submittedName>
</protein>
<dbReference type="Proteomes" id="UP000770015">
    <property type="component" value="Unassembled WGS sequence"/>
</dbReference>
<evidence type="ECO:0000256" key="1">
    <source>
        <dbReference type="SAM" id="MobiDB-lite"/>
    </source>
</evidence>